<evidence type="ECO:0000259" key="7">
    <source>
        <dbReference type="Pfam" id="PF02608"/>
    </source>
</evidence>
<evidence type="ECO:0000256" key="3">
    <source>
        <dbReference type="ARBA" id="ARBA00022475"/>
    </source>
</evidence>
<evidence type="ECO:0000256" key="5">
    <source>
        <dbReference type="ARBA" id="ARBA00023136"/>
    </source>
</evidence>
<keyword evidence="9" id="KW-1185">Reference proteome</keyword>
<feature type="domain" description="ABC transporter substrate-binding protein PnrA-like" evidence="7">
    <location>
        <begin position="236"/>
        <end position="349"/>
    </location>
</feature>
<sequence>MTAQISRRGFLGMASSTAAITLLGLAGCGSSSSSSSSSSSDSSSSSSDAGKALKIGIITSSGIDDGSFNENCYDGIQEFLKDHSDCSVNDIKEPDYNNLVPTVQQVVGDYDALVLPGYNFAAVGDVASSNPDHKFIVVDSTITDANGNPMSLDNVYTMTFKEQEGGFFAGVAAALSTKTNKVAVVNGMAFQSNVNYQYGFMSGVNYANAHYGTSAECVELPSYAGTDLSGNNVGGNYIGDFTDEAGGKVVGSALIDQGCDVIFVAAGAAGNGTFTAIKEADGSELKVYAIGCDVDQYDDGANGSNNIILTSTLKVMDTNVDKQLTAIYDGTFKGHDDLLGADTDSTGYVSEAGRQQLSDDALSKLSECYDAVKAGTIVPAAATNDYKPDDFPGLK</sequence>
<dbReference type="InterPro" id="IPR050957">
    <property type="entry name" value="BMP_lipoprotein"/>
</dbReference>
<dbReference type="InterPro" id="IPR006311">
    <property type="entry name" value="TAT_signal"/>
</dbReference>
<keyword evidence="5" id="KW-0472">Membrane</keyword>
<reference evidence="8 9" key="1">
    <citation type="submission" date="2022-08" db="EMBL/GenBank/DDBJ databases">
        <title>Tractidigestivibacter montrealensis type strain KD21.</title>
        <authorList>
            <person name="Diop K."/>
            <person name="Richard C."/>
            <person name="Routy B."/>
        </authorList>
    </citation>
    <scope>NUCLEOTIDE SEQUENCE [LARGE SCALE GENOMIC DNA]</scope>
    <source>
        <strain evidence="8 9">KD21</strain>
    </source>
</reference>
<dbReference type="PROSITE" id="PS51257">
    <property type="entry name" value="PROKAR_LIPOPROTEIN"/>
    <property type="match status" value="1"/>
</dbReference>
<name>A0ABT1ZAL8_9ACTN</name>
<dbReference type="Proteomes" id="UP001204320">
    <property type="component" value="Unassembled WGS sequence"/>
</dbReference>
<evidence type="ECO:0000313" key="8">
    <source>
        <dbReference type="EMBL" id="MCR9037262.1"/>
    </source>
</evidence>
<dbReference type="InterPro" id="IPR003760">
    <property type="entry name" value="PnrA-like"/>
</dbReference>
<evidence type="ECO:0000313" key="9">
    <source>
        <dbReference type="Proteomes" id="UP001204320"/>
    </source>
</evidence>
<comment type="similarity">
    <text evidence="2">Belongs to the BMP lipoprotein family.</text>
</comment>
<comment type="caution">
    <text evidence="8">The sequence shown here is derived from an EMBL/GenBank/DDBJ whole genome shotgun (WGS) entry which is preliminary data.</text>
</comment>
<dbReference type="InterPro" id="IPR028082">
    <property type="entry name" value="Peripla_BP_I"/>
</dbReference>
<dbReference type="PANTHER" id="PTHR34296:SF2">
    <property type="entry name" value="ABC TRANSPORTER GUANOSINE-BINDING PROTEIN NUPN"/>
    <property type="match status" value="1"/>
</dbReference>
<keyword evidence="6" id="KW-0449">Lipoprotein</keyword>
<proteinExistence type="inferred from homology"/>
<dbReference type="Gene3D" id="3.40.50.2300">
    <property type="match status" value="2"/>
</dbReference>
<organism evidence="8 9">
    <name type="scientific">Tractidigestivibacter montrealensis</name>
    <dbReference type="NCBI Taxonomy" id="2972466"/>
    <lineage>
        <taxon>Bacteria</taxon>
        <taxon>Bacillati</taxon>
        <taxon>Actinomycetota</taxon>
        <taxon>Coriobacteriia</taxon>
        <taxon>Coriobacteriales</taxon>
        <taxon>Atopobiaceae</taxon>
        <taxon>Tractidigestivibacter</taxon>
    </lineage>
</organism>
<keyword evidence="3" id="KW-1003">Cell membrane</keyword>
<gene>
    <name evidence="8" type="ORF">NVS32_09910</name>
</gene>
<evidence type="ECO:0000256" key="2">
    <source>
        <dbReference type="ARBA" id="ARBA00008610"/>
    </source>
</evidence>
<dbReference type="EMBL" id="JANSKA010000007">
    <property type="protein sequence ID" value="MCR9037262.1"/>
    <property type="molecule type" value="Genomic_DNA"/>
</dbReference>
<evidence type="ECO:0000256" key="6">
    <source>
        <dbReference type="ARBA" id="ARBA00023288"/>
    </source>
</evidence>
<dbReference type="PANTHER" id="PTHR34296">
    <property type="entry name" value="TRANSCRIPTIONAL ACTIVATOR PROTEIN MED"/>
    <property type="match status" value="1"/>
</dbReference>
<dbReference type="Pfam" id="PF02608">
    <property type="entry name" value="Bmp"/>
    <property type="match status" value="2"/>
</dbReference>
<dbReference type="SUPFAM" id="SSF53822">
    <property type="entry name" value="Periplasmic binding protein-like I"/>
    <property type="match status" value="1"/>
</dbReference>
<dbReference type="PROSITE" id="PS51318">
    <property type="entry name" value="TAT"/>
    <property type="match status" value="1"/>
</dbReference>
<keyword evidence="4" id="KW-0732">Signal</keyword>
<dbReference type="CDD" id="cd06354">
    <property type="entry name" value="PBP1_PrnA-like"/>
    <property type="match status" value="1"/>
</dbReference>
<comment type="subcellular location">
    <subcellularLocation>
        <location evidence="1">Cell membrane</location>
        <topology evidence="1">Lipid-anchor</topology>
    </subcellularLocation>
</comment>
<feature type="domain" description="ABC transporter substrate-binding protein PnrA-like" evidence="7">
    <location>
        <begin position="53"/>
        <end position="213"/>
    </location>
</feature>
<protein>
    <submittedName>
        <fullName evidence="8">BMP family ABC transporter substrate-binding protein</fullName>
    </submittedName>
</protein>
<evidence type="ECO:0000256" key="1">
    <source>
        <dbReference type="ARBA" id="ARBA00004193"/>
    </source>
</evidence>
<evidence type="ECO:0000256" key="4">
    <source>
        <dbReference type="ARBA" id="ARBA00022729"/>
    </source>
</evidence>
<accession>A0ABT1ZAL8</accession>
<dbReference type="RefSeq" id="WP_258499668.1">
    <property type="nucleotide sequence ID" value="NZ_JANSKA010000007.1"/>
</dbReference>